<evidence type="ECO:0000256" key="5">
    <source>
        <dbReference type="ARBA" id="ARBA00022519"/>
    </source>
</evidence>
<dbReference type="RefSeq" id="WP_202095129.1">
    <property type="nucleotide sequence ID" value="NZ_CP061035.1"/>
</dbReference>
<dbReference type="InterPro" id="IPR045584">
    <property type="entry name" value="Pilin-like"/>
</dbReference>
<accession>A0A974NW83</accession>
<dbReference type="InterPro" id="IPR002416">
    <property type="entry name" value="T2SS_protein-GspH"/>
</dbReference>
<dbReference type="Proteomes" id="UP000595894">
    <property type="component" value="Chromosome"/>
</dbReference>
<comment type="subcellular location">
    <subcellularLocation>
        <location evidence="1">Cell inner membrane</location>
        <topology evidence="1">Single-pass membrane protein</topology>
    </subcellularLocation>
</comment>
<dbReference type="GO" id="GO:0015628">
    <property type="term" value="P:protein secretion by the type II secretion system"/>
    <property type="evidence" value="ECO:0007669"/>
    <property type="project" value="InterPro"/>
</dbReference>
<evidence type="ECO:0000313" key="13">
    <source>
        <dbReference type="EMBL" id="QQV78199.1"/>
    </source>
</evidence>
<dbReference type="InterPro" id="IPR012902">
    <property type="entry name" value="N_methyl_site"/>
</dbReference>
<evidence type="ECO:0000256" key="6">
    <source>
        <dbReference type="ARBA" id="ARBA00022692"/>
    </source>
</evidence>
<reference evidence="14" key="1">
    <citation type="submission" date="2020-09" db="EMBL/GenBank/DDBJ databases">
        <title>Sphingomonas sp., a new species isolated from pork steak.</title>
        <authorList>
            <person name="Heidler von Heilborn D."/>
        </authorList>
    </citation>
    <scope>NUCLEOTIDE SEQUENCE [LARGE SCALE GENOMIC DNA]</scope>
</reference>
<evidence type="ECO:0000256" key="9">
    <source>
        <dbReference type="ARBA" id="ARBA00025772"/>
    </source>
</evidence>
<protein>
    <recommendedName>
        <fullName evidence="2">Type II secretion system protein H</fullName>
    </recommendedName>
    <alternativeName>
        <fullName evidence="10">General secretion pathway protein H</fullName>
    </alternativeName>
</protein>
<proteinExistence type="inferred from homology"/>
<dbReference type="Pfam" id="PF12019">
    <property type="entry name" value="GspH"/>
    <property type="match status" value="1"/>
</dbReference>
<keyword evidence="4" id="KW-0488">Methylation</keyword>
<keyword evidence="7 11" id="KW-1133">Transmembrane helix</keyword>
<evidence type="ECO:0000256" key="2">
    <source>
        <dbReference type="ARBA" id="ARBA00021549"/>
    </source>
</evidence>
<dbReference type="GO" id="GO:0005886">
    <property type="term" value="C:plasma membrane"/>
    <property type="evidence" value="ECO:0007669"/>
    <property type="project" value="UniProtKB-SubCell"/>
</dbReference>
<keyword evidence="5" id="KW-0997">Cell inner membrane</keyword>
<dbReference type="NCBIfam" id="TIGR02532">
    <property type="entry name" value="IV_pilin_GFxxxE"/>
    <property type="match status" value="1"/>
</dbReference>
<dbReference type="PRINTS" id="PR00885">
    <property type="entry name" value="BCTERIALGSPH"/>
</dbReference>
<dbReference type="KEGG" id="sari:H5J25_05720"/>
<dbReference type="GO" id="GO:0015627">
    <property type="term" value="C:type II protein secretion system complex"/>
    <property type="evidence" value="ECO:0007669"/>
    <property type="project" value="InterPro"/>
</dbReference>
<dbReference type="AlphaFoldDB" id="A0A974NW83"/>
<evidence type="ECO:0000256" key="11">
    <source>
        <dbReference type="SAM" id="Phobius"/>
    </source>
</evidence>
<dbReference type="InterPro" id="IPR022346">
    <property type="entry name" value="T2SS_GspH"/>
</dbReference>
<dbReference type="SUPFAM" id="SSF54523">
    <property type="entry name" value="Pili subunits"/>
    <property type="match status" value="1"/>
</dbReference>
<evidence type="ECO:0000256" key="3">
    <source>
        <dbReference type="ARBA" id="ARBA00022475"/>
    </source>
</evidence>
<name>A0A974NW83_9SPHN</name>
<dbReference type="Gene3D" id="3.55.40.10">
    <property type="entry name" value="minor pseudopilin epsh domain"/>
    <property type="match status" value="1"/>
</dbReference>
<comment type="similarity">
    <text evidence="9">Belongs to the GSP H family.</text>
</comment>
<evidence type="ECO:0000256" key="10">
    <source>
        <dbReference type="ARBA" id="ARBA00030775"/>
    </source>
</evidence>
<sequence>MPMSPTGSKASLKRSAEHGFTHVRRSAEDGFTLIELMVVIAIIGVASAAVMWALPDPRGRLLDEATTFAARARAAHDTAIVEARPVSLWVSPGGYGFDERSGGQWRAIGEKPLRVATWGKGVRPSLTTARDRLVFDTTGLADRAFDLRLTREGDTASVQIDMDGSVRVGG</sequence>
<feature type="domain" description="General secretion pathway GspH" evidence="12">
    <location>
        <begin position="64"/>
        <end position="164"/>
    </location>
</feature>
<evidence type="ECO:0000256" key="7">
    <source>
        <dbReference type="ARBA" id="ARBA00022989"/>
    </source>
</evidence>
<keyword evidence="8 11" id="KW-0472">Membrane</keyword>
<evidence type="ECO:0000256" key="8">
    <source>
        <dbReference type="ARBA" id="ARBA00023136"/>
    </source>
</evidence>
<evidence type="ECO:0000256" key="4">
    <source>
        <dbReference type="ARBA" id="ARBA00022481"/>
    </source>
</evidence>
<keyword evidence="14" id="KW-1185">Reference proteome</keyword>
<dbReference type="Pfam" id="PF07963">
    <property type="entry name" value="N_methyl"/>
    <property type="match status" value="1"/>
</dbReference>
<evidence type="ECO:0000313" key="14">
    <source>
        <dbReference type="Proteomes" id="UP000595894"/>
    </source>
</evidence>
<evidence type="ECO:0000259" key="12">
    <source>
        <dbReference type="Pfam" id="PF12019"/>
    </source>
</evidence>
<gene>
    <name evidence="13" type="ORF">H5J25_05720</name>
</gene>
<organism evidence="13 14">
    <name type="scientific">Sphingomonas aliaeris</name>
    <dbReference type="NCBI Taxonomy" id="2759526"/>
    <lineage>
        <taxon>Bacteria</taxon>
        <taxon>Pseudomonadati</taxon>
        <taxon>Pseudomonadota</taxon>
        <taxon>Alphaproteobacteria</taxon>
        <taxon>Sphingomonadales</taxon>
        <taxon>Sphingomonadaceae</taxon>
        <taxon>Sphingomonas</taxon>
    </lineage>
</organism>
<evidence type="ECO:0000256" key="1">
    <source>
        <dbReference type="ARBA" id="ARBA00004377"/>
    </source>
</evidence>
<keyword evidence="6 11" id="KW-0812">Transmembrane</keyword>
<dbReference type="EMBL" id="CP061035">
    <property type="protein sequence ID" value="QQV78199.1"/>
    <property type="molecule type" value="Genomic_DNA"/>
</dbReference>
<feature type="transmembrane region" description="Helical" evidence="11">
    <location>
        <begin position="33"/>
        <end position="54"/>
    </location>
</feature>
<keyword evidence="3" id="KW-1003">Cell membrane</keyword>